<evidence type="ECO:0000256" key="8">
    <source>
        <dbReference type="ARBA" id="ARBA00038873"/>
    </source>
</evidence>
<dbReference type="Pfam" id="PF01636">
    <property type="entry name" value="APH"/>
    <property type="match status" value="1"/>
</dbReference>
<dbReference type="RefSeq" id="XP_022083745.1">
    <property type="nucleotide sequence ID" value="XM_022228053.1"/>
</dbReference>
<reference evidence="12 13" key="1">
    <citation type="submission" date="2025-04" db="UniProtKB">
        <authorList>
            <consortium name="RefSeq"/>
        </authorList>
    </citation>
    <scope>IDENTIFICATION</scope>
</reference>
<comment type="catalytic activity">
    <reaction evidence="6">
        <text>(5R)-5-hydroxy-L-lysine + GTP = (5R)-5-phosphooxy-L-lysine + GDP + H(+)</text>
        <dbReference type="Rhea" id="RHEA:19049"/>
        <dbReference type="ChEBI" id="CHEBI:15378"/>
        <dbReference type="ChEBI" id="CHEBI:37565"/>
        <dbReference type="ChEBI" id="CHEBI:57882"/>
        <dbReference type="ChEBI" id="CHEBI:58189"/>
        <dbReference type="ChEBI" id="CHEBI:58357"/>
        <dbReference type="EC" id="2.7.1.81"/>
    </reaction>
</comment>
<dbReference type="InterPro" id="IPR011009">
    <property type="entry name" value="Kinase-like_dom_sf"/>
</dbReference>
<comment type="function">
    <text evidence="7">Catalyzes the GTP-dependent phosphorylation of 5-hydroxy-L-lysine.</text>
</comment>
<dbReference type="PANTHER" id="PTHR21064:SF1">
    <property type="entry name" value="HYDROXYLYSINE KINASE"/>
    <property type="match status" value="1"/>
</dbReference>
<dbReference type="AlphaFoldDB" id="A0A8B7XU25"/>
<keyword evidence="11" id="KW-1185">Reference proteome</keyword>
<dbReference type="EC" id="2.7.1.81" evidence="8"/>
<dbReference type="GeneID" id="110975501"/>
<evidence type="ECO:0000256" key="3">
    <source>
        <dbReference type="ARBA" id="ARBA00022490"/>
    </source>
</evidence>
<dbReference type="RefSeq" id="XP_022083737.1">
    <property type="nucleotide sequence ID" value="XM_022228045.1"/>
</dbReference>
<dbReference type="KEGG" id="aplc:110975501"/>
<gene>
    <name evidence="12 13" type="primary">LOC110975501</name>
</gene>
<evidence type="ECO:0000313" key="12">
    <source>
        <dbReference type="RefSeq" id="XP_022083737.1"/>
    </source>
</evidence>
<dbReference type="GO" id="GO:0047992">
    <property type="term" value="F:hydroxylysine kinase activity"/>
    <property type="evidence" value="ECO:0007669"/>
    <property type="project" value="UniProtKB-EC"/>
</dbReference>
<evidence type="ECO:0000256" key="6">
    <source>
        <dbReference type="ARBA" id="ARBA00036820"/>
    </source>
</evidence>
<keyword evidence="3" id="KW-0963">Cytoplasm</keyword>
<dbReference type="InterPro" id="IPR050249">
    <property type="entry name" value="Pseudomonas-type_ThrB"/>
</dbReference>
<protein>
    <recommendedName>
        <fullName evidence="9">Hydroxylysine kinase</fullName>
        <ecNumber evidence="8">2.7.1.81</ecNumber>
    </recommendedName>
</protein>
<accession>A0A8B7XU25</accession>
<evidence type="ECO:0000256" key="5">
    <source>
        <dbReference type="ARBA" id="ARBA00022777"/>
    </source>
</evidence>
<evidence type="ECO:0000256" key="9">
    <source>
        <dbReference type="ARBA" id="ARBA00040505"/>
    </source>
</evidence>
<dbReference type="PANTHER" id="PTHR21064">
    <property type="entry name" value="AMINOGLYCOSIDE PHOSPHOTRANSFERASE DOMAIN-CONTAINING PROTEIN-RELATED"/>
    <property type="match status" value="1"/>
</dbReference>
<keyword evidence="4" id="KW-0808">Transferase</keyword>
<evidence type="ECO:0000259" key="10">
    <source>
        <dbReference type="Pfam" id="PF01636"/>
    </source>
</evidence>
<proteinExistence type="inferred from homology"/>
<evidence type="ECO:0000256" key="2">
    <source>
        <dbReference type="ARBA" id="ARBA00006219"/>
    </source>
</evidence>
<evidence type="ECO:0000256" key="7">
    <source>
        <dbReference type="ARBA" id="ARBA00037368"/>
    </source>
</evidence>
<dbReference type="OrthoDB" id="9973935at2759"/>
<dbReference type="Gene3D" id="3.90.1200.10">
    <property type="match status" value="1"/>
</dbReference>
<keyword evidence="5" id="KW-0418">Kinase</keyword>
<organism evidence="11 12">
    <name type="scientific">Acanthaster planci</name>
    <name type="common">Crown-of-thorns starfish</name>
    <dbReference type="NCBI Taxonomy" id="133434"/>
    <lineage>
        <taxon>Eukaryota</taxon>
        <taxon>Metazoa</taxon>
        <taxon>Echinodermata</taxon>
        <taxon>Eleutherozoa</taxon>
        <taxon>Asterozoa</taxon>
        <taxon>Asteroidea</taxon>
        <taxon>Valvatacea</taxon>
        <taxon>Valvatida</taxon>
        <taxon>Acanthasteridae</taxon>
        <taxon>Acanthaster</taxon>
    </lineage>
</organism>
<name>A0A8B7XU25_ACAPL</name>
<dbReference type="SUPFAM" id="SSF56112">
    <property type="entry name" value="Protein kinase-like (PK-like)"/>
    <property type="match status" value="1"/>
</dbReference>
<dbReference type="GO" id="GO:0005737">
    <property type="term" value="C:cytoplasm"/>
    <property type="evidence" value="ECO:0007669"/>
    <property type="project" value="UniProtKB-SubCell"/>
</dbReference>
<evidence type="ECO:0000256" key="4">
    <source>
        <dbReference type="ARBA" id="ARBA00022679"/>
    </source>
</evidence>
<evidence type="ECO:0000313" key="13">
    <source>
        <dbReference type="RefSeq" id="XP_022083745.1"/>
    </source>
</evidence>
<evidence type="ECO:0000313" key="11">
    <source>
        <dbReference type="Proteomes" id="UP000694845"/>
    </source>
</evidence>
<dbReference type="OMA" id="EFLTRIM"/>
<feature type="domain" description="Aminoglycoside phosphotransferase" evidence="10">
    <location>
        <begin position="44"/>
        <end position="251"/>
    </location>
</feature>
<dbReference type="Proteomes" id="UP000694845">
    <property type="component" value="Unplaced"/>
</dbReference>
<evidence type="ECO:0000256" key="1">
    <source>
        <dbReference type="ARBA" id="ARBA00004496"/>
    </source>
</evidence>
<comment type="similarity">
    <text evidence="2">Belongs to the aminoglycoside phosphotransferase family.</text>
</comment>
<dbReference type="InterPro" id="IPR002575">
    <property type="entry name" value="Aminoglycoside_PTrfase"/>
</dbReference>
<comment type="subcellular location">
    <subcellularLocation>
        <location evidence="1">Cytoplasm</location>
    </subcellularLocation>
</comment>
<sequence length="397" mass="44306">MNADLGCSTGMTLQSCKPVLCIDDVKTLLCQRYGIETADVKEFESYDDRTYYVKTKLGCGIGEGSEFIAKVLNSQNTALQGVVATHTDVMNHLKSFPELCCQFALPNLDGDLLSYEIIPNDMRDGDRLIGREEGLSALRLFDFMPGKPLNTFSPLSPRFCFEAGVHLGKLQQALQEYPGDTKPLKLKASVWQWNVSLLPRLRNLLPLVVDIQKRRLVEEVIDKFEATVVPSMADLRQGILYNDFNGDNVLVIAAAAETGDCSGTNCLMTNSIVRISGVIDFDDILHAYLVYEIAIGMMYMMFCSDEPVAAAAYMLTGFETVSPLPHNERQLLRVLVGSRLAQSLLISTLQTKNHPDNKYVASSLIKGWSLLEEWWGRTEAQLQELWDSVRVRCTGQL</sequence>